<sequence>MPVALAPPPTVHIHDFDGPLDLLLHLVRHGRMDIFDLPITELCDQYLVHLNAMENLDLGVAGEFLVMAATLLEIKSRLLLPAPPKDELEDEAGVGEDPRAELVRRLLEYSQYQAIAETLLQREGEIHRSFFREPLPYSNEYALPPKFGELPADALLRALERILADVGAGERSITSVRRQKITLRMTMRLVLGQVERAGAEGLDLVELLPVPPFEVLEIILLFLALLELLKQNAIDVQQDEFCGPIRLIFVPDSERDAPHSAMVDPDSDEETDEDA</sequence>
<dbReference type="GO" id="GO:0006260">
    <property type="term" value="P:DNA replication"/>
    <property type="evidence" value="ECO:0007669"/>
    <property type="project" value="UniProtKB-UniRule"/>
</dbReference>
<dbReference type="InterPro" id="IPR003768">
    <property type="entry name" value="ScpA"/>
</dbReference>
<keyword evidence="1 3" id="KW-0159">Chromosome partition</keyword>
<dbReference type="GO" id="GO:0005737">
    <property type="term" value="C:cytoplasm"/>
    <property type="evidence" value="ECO:0007669"/>
    <property type="project" value="UniProtKB-SubCell"/>
</dbReference>
<dbReference type="GO" id="GO:0007059">
    <property type="term" value="P:chromosome segregation"/>
    <property type="evidence" value="ECO:0007669"/>
    <property type="project" value="UniProtKB-UniRule"/>
</dbReference>
<comment type="subcellular location">
    <subcellularLocation>
        <location evidence="3">Cytoplasm</location>
    </subcellularLocation>
    <text evidence="3">Associated with two foci at the outer edges of the nucleoid region in young cells, and at four foci within both cell halves in older cells.</text>
</comment>
<evidence type="ECO:0000256" key="2">
    <source>
        <dbReference type="ARBA" id="ARBA00044777"/>
    </source>
</evidence>
<keyword evidence="3" id="KW-0131">Cell cycle</keyword>
<gene>
    <name evidence="3" type="primary">scpA</name>
    <name evidence="5" type="ORF">HNQ39_003490</name>
</gene>
<keyword evidence="6" id="KW-1185">Reference proteome</keyword>
<evidence type="ECO:0000256" key="1">
    <source>
        <dbReference type="ARBA" id="ARBA00022829"/>
    </source>
</evidence>
<name>A0A7W9SRV2_ARMRO</name>
<evidence type="ECO:0000256" key="4">
    <source>
        <dbReference type="SAM" id="MobiDB-lite"/>
    </source>
</evidence>
<comment type="subunit">
    <text evidence="3">Component of a cohesin-like complex composed of ScpA, ScpB and the Smc homodimer, in which ScpA and ScpB bind to the head domain of Smc. The presence of the three proteins is required for the association of the complex with DNA.</text>
</comment>
<dbReference type="RefSeq" id="WP_184199143.1">
    <property type="nucleotide sequence ID" value="NZ_JACHGW010000003.1"/>
</dbReference>
<feature type="region of interest" description="Disordered" evidence="4">
    <location>
        <begin position="256"/>
        <end position="275"/>
    </location>
</feature>
<evidence type="ECO:0000313" key="5">
    <source>
        <dbReference type="EMBL" id="MBB6051680.1"/>
    </source>
</evidence>
<dbReference type="AlphaFoldDB" id="A0A7W9SRV2"/>
<keyword evidence="3" id="KW-0132">Cell division</keyword>
<evidence type="ECO:0000313" key="6">
    <source>
        <dbReference type="Proteomes" id="UP000520814"/>
    </source>
</evidence>
<keyword evidence="3" id="KW-0963">Cytoplasm</keyword>
<organism evidence="5 6">
    <name type="scientific">Armatimonas rosea</name>
    <dbReference type="NCBI Taxonomy" id="685828"/>
    <lineage>
        <taxon>Bacteria</taxon>
        <taxon>Bacillati</taxon>
        <taxon>Armatimonadota</taxon>
        <taxon>Armatimonadia</taxon>
        <taxon>Armatimonadales</taxon>
        <taxon>Armatimonadaceae</taxon>
        <taxon>Armatimonas</taxon>
    </lineage>
</organism>
<comment type="similarity">
    <text evidence="3">Belongs to the ScpA family.</text>
</comment>
<accession>A0A7W9SRV2</accession>
<dbReference type="Proteomes" id="UP000520814">
    <property type="component" value="Unassembled WGS sequence"/>
</dbReference>
<comment type="caution">
    <text evidence="5">The sequence shown here is derived from an EMBL/GenBank/DDBJ whole genome shotgun (WGS) entry which is preliminary data.</text>
</comment>
<comment type="function">
    <text evidence="3">Participates in chromosomal partition during cell division. May act via the formation of a condensin-like complex containing Smc and ScpB that pull DNA away from mid-cell into both cell halves.</text>
</comment>
<protein>
    <recommendedName>
        <fullName evidence="2 3">Segregation and condensation protein A</fullName>
    </recommendedName>
</protein>
<dbReference type="HAMAP" id="MF_01805">
    <property type="entry name" value="ScpA"/>
    <property type="match status" value="1"/>
</dbReference>
<evidence type="ECO:0000256" key="3">
    <source>
        <dbReference type="HAMAP-Rule" id="MF_01805"/>
    </source>
</evidence>
<dbReference type="Pfam" id="PF02616">
    <property type="entry name" value="SMC_ScpA"/>
    <property type="match status" value="1"/>
</dbReference>
<dbReference type="PANTHER" id="PTHR33969">
    <property type="entry name" value="SEGREGATION AND CONDENSATION PROTEIN A"/>
    <property type="match status" value="1"/>
</dbReference>
<dbReference type="Gene3D" id="6.10.250.2410">
    <property type="match status" value="1"/>
</dbReference>
<dbReference type="EMBL" id="JACHGW010000003">
    <property type="protein sequence ID" value="MBB6051680.1"/>
    <property type="molecule type" value="Genomic_DNA"/>
</dbReference>
<dbReference type="GO" id="GO:0051301">
    <property type="term" value="P:cell division"/>
    <property type="evidence" value="ECO:0007669"/>
    <property type="project" value="UniProtKB-KW"/>
</dbReference>
<reference evidence="5 6" key="1">
    <citation type="submission" date="2020-08" db="EMBL/GenBank/DDBJ databases">
        <title>Genomic Encyclopedia of Type Strains, Phase IV (KMG-IV): sequencing the most valuable type-strain genomes for metagenomic binning, comparative biology and taxonomic classification.</title>
        <authorList>
            <person name="Goeker M."/>
        </authorList>
    </citation>
    <scope>NUCLEOTIDE SEQUENCE [LARGE SCALE GENOMIC DNA]</scope>
    <source>
        <strain evidence="5 6">DSM 23562</strain>
    </source>
</reference>
<proteinExistence type="inferred from homology"/>
<feature type="compositionally biased region" description="Acidic residues" evidence="4">
    <location>
        <begin position="265"/>
        <end position="275"/>
    </location>
</feature>
<dbReference type="PANTHER" id="PTHR33969:SF2">
    <property type="entry name" value="SEGREGATION AND CONDENSATION PROTEIN A"/>
    <property type="match status" value="1"/>
</dbReference>